<dbReference type="AlphaFoldDB" id="A0A087TG86"/>
<dbReference type="EMBL" id="KK115079">
    <property type="protein sequence ID" value="KFM64125.1"/>
    <property type="molecule type" value="Genomic_DNA"/>
</dbReference>
<proteinExistence type="predicted"/>
<protein>
    <submittedName>
        <fullName evidence="1">Uncharacterized protein</fullName>
    </submittedName>
</protein>
<accession>A0A087TG86</accession>
<keyword evidence="2" id="KW-1185">Reference proteome</keyword>
<reference evidence="1 2" key="1">
    <citation type="submission" date="2013-11" db="EMBL/GenBank/DDBJ databases">
        <title>Genome sequencing of Stegodyphus mimosarum.</title>
        <authorList>
            <person name="Bechsgaard J."/>
        </authorList>
    </citation>
    <scope>NUCLEOTIDE SEQUENCE [LARGE SCALE GENOMIC DNA]</scope>
</reference>
<name>A0A087TG86_STEMI</name>
<evidence type="ECO:0000313" key="2">
    <source>
        <dbReference type="Proteomes" id="UP000054359"/>
    </source>
</evidence>
<dbReference type="Proteomes" id="UP000054359">
    <property type="component" value="Unassembled WGS sequence"/>
</dbReference>
<organism evidence="1 2">
    <name type="scientific">Stegodyphus mimosarum</name>
    <name type="common">African social velvet spider</name>
    <dbReference type="NCBI Taxonomy" id="407821"/>
    <lineage>
        <taxon>Eukaryota</taxon>
        <taxon>Metazoa</taxon>
        <taxon>Ecdysozoa</taxon>
        <taxon>Arthropoda</taxon>
        <taxon>Chelicerata</taxon>
        <taxon>Arachnida</taxon>
        <taxon>Araneae</taxon>
        <taxon>Araneomorphae</taxon>
        <taxon>Entelegynae</taxon>
        <taxon>Eresoidea</taxon>
        <taxon>Eresidae</taxon>
        <taxon>Stegodyphus</taxon>
    </lineage>
</organism>
<sequence>MSLCYLQVLERLKTVPRLRFVVVIHFQKEKWAKMFEGISINGLMPVWCLRVLERLGFRFQTENWSKRFQNIPVNNWIPVWCCQVLERLGFHFQKQNWPKPFEGIPMN</sequence>
<feature type="non-terminal residue" evidence="1">
    <location>
        <position position="107"/>
    </location>
</feature>
<gene>
    <name evidence="1" type="ORF">X975_00668</name>
</gene>
<evidence type="ECO:0000313" key="1">
    <source>
        <dbReference type="EMBL" id="KFM64125.1"/>
    </source>
</evidence>